<evidence type="ECO:0000313" key="3">
    <source>
        <dbReference type="Proteomes" id="UP001428817"/>
    </source>
</evidence>
<sequence length="138" mass="15375">MLPVAPEATPQQINTAYRAAVRRLHPDTRPTIHDPATHDSTGDRATGQDREPTLAELQAARRELLRQAHQNRHARATRRRAATTTGTPRQRTQEPDQVTSPPAPTPLSRQHLRDRPHAGWPRDLDALAGPVRYHGPAP</sequence>
<dbReference type="Proteomes" id="UP001428817">
    <property type="component" value="Unassembled WGS sequence"/>
</dbReference>
<feature type="compositionally biased region" description="Basic and acidic residues" evidence="1">
    <location>
        <begin position="24"/>
        <end position="66"/>
    </location>
</feature>
<comment type="caution">
    <text evidence="2">The sequence shown here is derived from an EMBL/GenBank/DDBJ whole genome shotgun (WGS) entry which is preliminary data.</text>
</comment>
<dbReference type="InterPro" id="IPR036869">
    <property type="entry name" value="J_dom_sf"/>
</dbReference>
<name>A0ABP9Q9G4_9PSEU</name>
<gene>
    <name evidence="2" type="ORF">GCM10023321_39510</name>
</gene>
<evidence type="ECO:0000313" key="2">
    <source>
        <dbReference type="EMBL" id="GAA5159047.1"/>
    </source>
</evidence>
<evidence type="ECO:0000256" key="1">
    <source>
        <dbReference type="SAM" id="MobiDB-lite"/>
    </source>
</evidence>
<organism evidence="2 3">
    <name type="scientific">Pseudonocardia eucalypti</name>
    <dbReference type="NCBI Taxonomy" id="648755"/>
    <lineage>
        <taxon>Bacteria</taxon>
        <taxon>Bacillati</taxon>
        <taxon>Actinomycetota</taxon>
        <taxon>Actinomycetes</taxon>
        <taxon>Pseudonocardiales</taxon>
        <taxon>Pseudonocardiaceae</taxon>
        <taxon>Pseudonocardia</taxon>
    </lineage>
</organism>
<feature type="compositionally biased region" description="Basic and acidic residues" evidence="1">
    <location>
        <begin position="111"/>
        <end position="125"/>
    </location>
</feature>
<keyword evidence="3" id="KW-1185">Reference proteome</keyword>
<protein>
    <recommendedName>
        <fullName evidence="4">J domain-containing protein</fullName>
    </recommendedName>
</protein>
<dbReference type="Gene3D" id="1.10.287.110">
    <property type="entry name" value="DnaJ domain"/>
    <property type="match status" value="1"/>
</dbReference>
<feature type="region of interest" description="Disordered" evidence="1">
    <location>
        <begin position="22"/>
        <end position="138"/>
    </location>
</feature>
<evidence type="ECO:0008006" key="4">
    <source>
        <dbReference type="Google" id="ProtNLM"/>
    </source>
</evidence>
<feature type="compositionally biased region" description="Basic residues" evidence="1">
    <location>
        <begin position="69"/>
        <end position="81"/>
    </location>
</feature>
<dbReference type="SUPFAM" id="SSF46565">
    <property type="entry name" value="Chaperone J-domain"/>
    <property type="match status" value="1"/>
</dbReference>
<reference evidence="3" key="1">
    <citation type="journal article" date="2019" name="Int. J. Syst. Evol. Microbiol.">
        <title>The Global Catalogue of Microorganisms (GCM) 10K type strain sequencing project: providing services to taxonomists for standard genome sequencing and annotation.</title>
        <authorList>
            <consortium name="The Broad Institute Genomics Platform"/>
            <consortium name="The Broad Institute Genome Sequencing Center for Infectious Disease"/>
            <person name="Wu L."/>
            <person name="Ma J."/>
        </authorList>
    </citation>
    <scope>NUCLEOTIDE SEQUENCE [LARGE SCALE GENOMIC DNA]</scope>
    <source>
        <strain evidence="3">JCM 18303</strain>
    </source>
</reference>
<proteinExistence type="predicted"/>
<accession>A0ABP9Q9G4</accession>
<dbReference type="EMBL" id="BAABJP010000018">
    <property type="protein sequence ID" value="GAA5159047.1"/>
    <property type="molecule type" value="Genomic_DNA"/>
</dbReference>